<protein>
    <submittedName>
        <fullName evidence="1">Uncharacterized protein</fullName>
    </submittedName>
</protein>
<comment type="caution">
    <text evidence="1">The sequence shown here is derived from an EMBL/GenBank/DDBJ whole genome shotgun (WGS) entry which is preliminary data.</text>
</comment>
<dbReference type="AlphaFoldDB" id="A0A4Q9KGK6"/>
<gene>
    <name evidence="1" type="ORF">ET989_05440</name>
</gene>
<name>A0A4Q9KGK6_9ACTN</name>
<dbReference type="OrthoDB" id="3226781at2"/>
<keyword evidence="2" id="KW-1185">Reference proteome</keyword>
<evidence type="ECO:0000313" key="1">
    <source>
        <dbReference type="EMBL" id="TBT85897.1"/>
    </source>
</evidence>
<accession>A0A4Q9KGK6</accession>
<dbReference type="Proteomes" id="UP000292373">
    <property type="component" value="Unassembled WGS sequence"/>
</dbReference>
<dbReference type="EMBL" id="SDMQ01000004">
    <property type="protein sequence ID" value="TBT85897.1"/>
    <property type="molecule type" value="Genomic_DNA"/>
</dbReference>
<sequence>MPLLAELTEERIVFGERWSSSSPRWWRFFVQEGAGAEPRLLVEERDVIGPEAFWVDGDVLRWVDFVREDGALPERYRLTQIRVDDPDATPEVVLAVEASGRPILLGDLILFKPEGTWVAYDRHTLEEVTVLSFIPPATTGGSREATR</sequence>
<organism evidence="1 2">
    <name type="scientific">Propioniciclava sinopodophylli</name>
    <dbReference type="NCBI Taxonomy" id="1837344"/>
    <lineage>
        <taxon>Bacteria</taxon>
        <taxon>Bacillati</taxon>
        <taxon>Actinomycetota</taxon>
        <taxon>Actinomycetes</taxon>
        <taxon>Propionibacteriales</taxon>
        <taxon>Propionibacteriaceae</taxon>
        <taxon>Propioniciclava</taxon>
    </lineage>
</organism>
<dbReference type="RefSeq" id="WP_131167546.1">
    <property type="nucleotide sequence ID" value="NZ_SDMQ01000004.1"/>
</dbReference>
<evidence type="ECO:0000313" key="2">
    <source>
        <dbReference type="Proteomes" id="UP000292373"/>
    </source>
</evidence>
<reference evidence="1 2" key="1">
    <citation type="submission" date="2019-01" db="EMBL/GenBank/DDBJ databases">
        <title>Lactibacter flavus gen. nov., sp. nov., a novel bacterium of the family Propionibacteriaceae isolated from raw milk and dairy products.</title>
        <authorList>
            <person name="Huptas C."/>
            <person name="Wenning M."/>
            <person name="Breitenwieser F."/>
            <person name="Doll E."/>
            <person name="Von Neubeck M."/>
            <person name="Busse H.-J."/>
            <person name="Scherer S."/>
        </authorList>
    </citation>
    <scope>NUCLEOTIDE SEQUENCE [LARGE SCALE GENOMIC DNA]</scope>
    <source>
        <strain evidence="1 2">KCTC 33808</strain>
    </source>
</reference>
<proteinExistence type="predicted"/>